<dbReference type="RefSeq" id="WP_013682281.1">
    <property type="nucleotide sequence ID" value="NC_015318.1"/>
</dbReference>
<dbReference type="eggNOG" id="COG4775">
    <property type="taxonomic scope" value="Bacteria"/>
</dbReference>
<reference evidence="11" key="2">
    <citation type="submission" date="2011-03" db="EMBL/GenBank/DDBJ databases">
        <title>The complete genome of Hippea maritima DSM 10411.</title>
        <authorList>
            <consortium name="US DOE Joint Genome Institute (JGI-PGF)"/>
            <person name="Lucas S."/>
            <person name="Copeland A."/>
            <person name="Lapidus A."/>
            <person name="Bruce D."/>
            <person name="Goodwin L."/>
            <person name="Pitluck S."/>
            <person name="Peters L."/>
            <person name="Kyrpides N."/>
            <person name="Mavromatis K."/>
            <person name="Pagani I."/>
            <person name="Ivanova N."/>
            <person name="Mikhailova N."/>
            <person name="Lu M."/>
            <person name="Detter J.C."/>
            <person name="Tapia R."/>
            <person name="Han C."/>
            <person name="Land M."/>
            <person name="Hauser L."/>
            <person name="Markowitz V."/>
            <person name="Cheng J.-F."/>
            <person name="Hugenholtz P."/>
            <person name="Woyke T."/>
            <person name="Wu D."/>
            <person name="Spring S."/>
            <person name="Schroeder M."/>
            <person name="Brambilla E."/>
            <person name="Klenk H.-P."/>
            <person name="Eisen J.A."/>
        </authorList>
    </citation>
    <scope>NUCLEOTIDE SEQUENCE [LARGE SCALE GENOMIC DNA]</scope>
    <source>
        <strain evidence="11">ATCC 700847 / DSM 10411 / MH2</strain>
    </source>
</reference>
<feature type="domain" description="POTRA" evidence="9">
    <location>
        <begin position="22"/>
        <end position="93"/>
    </location>
</feature>
<dbReference type="PANTHER" id="PTHR12815:SF23">
    <property type="entry name" value="OUTER MEMBRANE PROTEIN ASSEMBLY FACTOR BAMA"/>
    <property type="match status" value="1"/>
</dbReference>
<evidence type="ECO:0000256" key="3">
    <source>
        <dbReference type="ARBA" id="ARBA00022692"/>
    </source>
</evidence>
<dbReference type="Pfam" id="PF01103">
    <property type="entry name" value="Omp85"/>
    <property type="match status" value="1"/>
</dbReference>
<evidence type="ECO:0000256" key="4">
    <source>
        <dbReference type="ARBA" id="ARBA00022729"/>
    </source>
</evidence>
<evidence type="ECO:0000256" key="2">
    <source>
        <dbReference type="ARBA" id="ARBA00022452"/>
    </source>
</evidence>
<dbReference type="InterPro" id="IPR000184">
    <property type="entry name" value="Bac_surfAg_D15"/>
</dbReference>
<dbReference type="Pfam" id="PF07244">
    <property type="entry name" value="POTRA"/>
    <property type="match status" value="5"/>
</dbReference>
<protein>
    <recommendedName>
        <fullName evidence="8">Outer membrane protein assembly factor BamA</fullName>
    </recommendedName>
</protein>
<evidence type="ECO:0000256" key="5">
    <source>
        <dbReference type="ARBA" id="ARBA00022737"/>
    </source>
</evidence>
<keyword evidence="6" id="KW-0472">Membrane</keyword>
<reference evidence="10 11" key="1">
    <citation type="journal article" date="2011" name="Stand. Genomic Sci.">
        <title>Complete genome sequence of the thermophilic sulfur-reducer Hippea maritima type strain (MH(2)).</title>
        <authorList>
            <person name="Huntemann M."/>
            <person name="Lu M."/>
            <person name="Nolan M."/>
            <person name="Lapidus A."/>
            <person name="Lucas S."/>
            <person name="Hammon N."/>
            <person name="Deshpande S."/>
            <person name="Cheng J.F."/>
            <person name="Tapia R."/>
            <person name="Han C."/>
            <person name="Goodwin L."/>
            <person name="Pitluck S."/>
            <person name="Liolios K."/>
            <person name="Pagani I."/>
            <person name="Ivanova N."/>
            <person name="Ovchinikova G."/>
            <person name="Pati A."/>
            <person name="Chen A."/>
            <person name="Palaniappan K."/>
            <person name="Land M."/>
            <person name="Hauser L."/>
            <person name="Jeffries C.D."/>
            <person name="Detter J.C."/>
            <person name="Brambilla E.M."/>
            <person name="Rohde M."/>
            <person name="Spring S."/>
            <person name="Goker M."/>
            <person name="Woyke T."/>
            <person name="Bristow J."/>
            <person name="Eisen J.A."/>
            <person name="Markowitz V."/>
            <person name="Hugenholtz P."/>
            <person name="Kyrpides N.C."/>
            <person name="Klenk H.P."/>
            <person name="Mavromatis K."/>
        </authorList>
    </citation>
    <scope>NUCLEOTIDE SEQUENCE [LARGE SCALE GENOMIC DNA]</scope>
    <source>
        <strain evidence="11">ATCC 700847 / DSM 10411 / MH2</strain>
    </source>
</reference>
<keyword evidence="3" id="KW-0812">Transmembrane</keyword>
<evidence type="ECO:0000256" key="1">
    <source>
        <dbReference type="ARBA" id="ARBA00004370"/>
    </source>
</evidence>
<keyword evidence="5" id="KW-0677">Repeat</keyword>
<proteinExistence type="predicted"/>
<evidence type="ECO:0000256" key="8">
    <source>
        <dbReference type="NCBIfam" id="TIGR03303"/>
    </source>
</evidence>
<dbReference type="Proteomes" id="UP000008139">
    <property type="component" value="Chromosome"/>
</dbReference>
<dbReference type="PIRSF" id="PIRSF006076">
    <property type="entry name" value="OM_assembly_OMP85"/>
    <property type="match status" value="1"/>
</dbReference>
<dbReference type="Gene3D" id="3.10.20.310">
    <property type="entry name" value="membrane protein fhac"/>
    <property type="match status" value="5"/>
</dbReference>
<feature type="domain" description="POTRA" evidence="9">
    <location>
        <begin position="351"/>
        <end position="423"/>
    </location>
</feature>
<dbReference type="FunCoup" id="F2LXD5">
    <property type="interactions" value="220"/>
</dbReference>
<evidence type="ECO:0000256" key="7">
    <source>
        <dbReference type="ARBA" id="ARBA00023237"/>
    </source>
</evidence>
<dbReference type="InterPro" id="IPR010827">
    <property type="entry name" value="BamA/TamA_POTRA"/>
</dbReference>
<keyword evidence="4" id="KW-0732">Signal</keyword>
<name>F2LXD5_HIPMA</name>
<dbReference type="NCBIfam" id="TIGR03303">
    <property type="entry name" value="OM_YaeT"/>
    <property type="match status" value="1"/>
</dbReference>
<evidence type="ECO:0000259" key="9">
    <source>
        <dbReference type="PROSITE" id="PS51779"/>
    </source>
</evidence>
<dbReference type="InterPro" id="IPR023707">
    <property type="entry name" value="OM_assembly_BamA"/>
</dbReference>
<evidence type="ECO:0000256" key="6">
    <source>
        <dbReference type="ARBA" id="ARBA00023136"/>
    </source>
</evidence>
<feature type="domain" description="POTRA" evidence="9">
    <location>
        <begin position="270"/>
        <end position="348"/>
    </location>
</feature>
<dbReference type="InterPro" id="IPR039910">
    <property type="entry name" value="D15-like"/>
</dbReference>
<keyword evidence="7" id="KW-0998">Cell outer membrane</keyword>
<keyword evidence="2" id="KW-1134">Transmembrane beta strand</keyword>
<evidence type="ECO:0000313" key="10">
    <source>
        <dbReference type="EMBL" id="AEA34249.1"/>
    </source>
</evidence>
<dbReference type="GO" id="GO:0071709">
    <property type="term" value="P:membrane assembly"/>
    <property type="evidence" value="ECO:0007669"/>
    <property type="project" value="InterPro"/>
</dbReference>
<dbReference type="HOGENOM" id="CLU_007664_1_1_7"/>
<comment type="subcellular location">
    <subcellularLocation>
        <location evidence="1">Membrane</location>
    </subcellularLocation>
</comment>
<gene>
    <name evidence="10" type="ordered locus">Hipma_1291</name>
</gene>
<organism evidence="10 11">
    <name type="scientific">Hippea maritima (strain ATCC 700847 / DSM 10411 / MH2)</name>
    <dbReference type="NCBI Taxonomy" id="760142"/>
    <lineage>
        <taxon>Bacteria</taxon>
        <taxon>Pseudomonadati</taxon>
        <taxon>Campylobacterota</taxon>
        <taxon>Desulfurellia</taxon>
        <taxon>Desulfurellales</taxon>
        <taxon>Hippeaceae</taxon>
        <taxon>Hippea</taxon>
    </lineage>
</organism>
<evidence type="ECO:0000313" key="11">
    <source>
        <dbReference type="Proteomes" id="UP000008139"/>
    </source>
</evidence>
<sequence length="746" mass="84417">MKKIKALFILFFVVLSLEVYAKPVVSIRIKGNLRTDKETIKNVIKTKVGSKASIKQIDKDILNIYSLGFYKTVSATEDITQNGVIITFKVKEKPSVRYIMFKGNDEISDKKLQKALKIKPYNILNKKLIESTIDNIMGMYASKGMYLTRINYTLKKVSGNRVDIIFHIKESKETVIRDINIIGNKHLDVDELKDGLKNHVKKGPYILTFLPWFYTGKLRIDSLESDRQKIIDKYLSKGYLDVDVSEPMVNIEPDTGIVHIDISIHEGQPYKLSSIGFKDIDPLKPQKLLEVLNLEKGKPLNVVKLRKAIEKITDMYGDLGYAFADVYPDIRKNKKTHEVELTIIVNKGQKVYISRIEITGNIRTHDNVIRRELLLKEGSLYSTTKIKKSKRNITNLDYFENVKIKTKRIAPNKVKMIVDVKEKRTGMLSLGVGYGSYTKFGAMGSISETNLFGTGIHGKLSANISSKSSLFDLNLTNPWWHNKPISIGVDIFHQEFDNYDYKRKSTGIVPAISKRFWDQTLTVGVKYSITRDKITLDTDNPGYYLKEQEGTHTDSSIIPFISYNTLDNYILPTKGINSNLTLRFAGLGGDRRYYKAVLFSEYFHPLFWDFIGHIKGEGGIIKAYGGKKTPVDKRFFIGGIDSLRGFEEGKVSPEDSDGNYIGGEKEFYGSAEVIFPIIEALHFYGVVFGDVGNCWTNSFGSIKKDAGVEIRWISPLGPIRISIGKNLSPKDGEKSTVFLFSAGALF</sequence>
<dbReference type="PROSITE" id="PS51779">
    <property type="entry name" value="POTRA"/>
    <property type="match status" value="3"/>
</dbReference>
<dbReference type="PANTHER" id="PTHR12815">
    <property type="entry name" value="SORTING AND ASSEMBLY MACHINERY SAMM50 PROTEIN FAMILY MEMBER"/>
    <property type="match status" value="1"/>
</dbReference>
<dbReference type="InParanoid" id="F2LXD5"/>
<dbReference type="KEGG" id="hmr:Hipma_1291"/>
<dbReference type="STRING" id="760142.Hipma_1291"/>
<dbReference type="Gene3D" id="2.40.160.50">
    <property type="entry name" value="membrane protein fhac: a member of the omp85/tpsb transporter family"/>
    <property type="match status" value="1"/>
</dbReference>
<dbReference type="EMBL" id="CP002606">
    <property type="protein sequence ID" value="AEA34249.1"/>
    <property type="molecule type" value="Genomic_DNA"/>
</dbReference>
<dbReference type="GO" id="GO:0009279">
    <property type="term" value="C:cell outer membrane"/>
    <property type="evidence" value="ECO:0007669"/>
    <property type="project" value="UniProtKB-UniRule"/>
</dbReference>
<accession>F2LXD5</accession>
<keyword evidence="11" id="KW-1185">Reference proteome</keyword>
<dbReference type="InterPro" id="IPR034746">
    <property type="entry name" value="POTRA"/>
</dbReference>
<dbReference type="AlphaFoldDB" id="F2LXD5"/>